<feature type="compositionally biased region" description="Basic and acidic residues" evidence="1">
    <location>
        <begin position="67"/>
        <end position="77"/>
    </location>
</feature>
<dbReference type="GO" id="GO:0006418">
    <property type="term" value="P:tRNA aminoacylation for protein translation"/>
    <property type="evidence" value="ECO:0007669"/>
    <property type="project" value="InterPro"/>
</dbReference>
<dbReference type="GO" id="GO:0005524">
    <property type="term" value="F:ATP binding"/>
    <property type="evidence" value="ECO:0007669"/>
    <property type="project" value="InterPro"/>
</dbReference>
<gene>
    <name evidence="2" type="ORF">PTTT1_LOCUS5925</name>
</gene>
<feature type="region of interest" description="Disordered" evidence="1">
    <location>
        <begin position="67"/>
        <end position="96"/>
    </location>
</feature>
<protein>
    <submittedName>
        <fullName evidence="2">Uncharacterized protein</fullName>
    </submittedName>
</protein>
<sequence>MGWILSVKNAAMSARSFRVFSLQKAFAHPQLSWYARVHNDQAIKFLTTDKRDENVYFRGTFDQSKDHTRENRFEGAEKGSSLDVGHDYKRDTSRNNPDVDLEKVHALLASRLQAKKMRQFDEADNICDELLRVHGVTVWDRDKTWRSGCSETGSELERAGGPVNYGPLGHDYLPSPDAGPAKATMSEEKINALLAERLQCKLSRRFADADRIQDLLESKGVYVHEFRKEWRADGVKFDDNMSQGRRMYQSRPYSESHHSDSAALTAEEIKTIENLLARRSLARQNQNYKLADGIQDDLKKDFNVYSNDNLNEWSAGGYFGPKRGHSREGRESYTRFRKSKTKHLSHKEQR</sequence>
<dbReference type="SUPFAM" id="SSF47323">
    <property type="entry name" value="Anticodon-binding domain of a subclass of class I aminoacyl-tRNA synthetases"/>
    <property type="match status" value="2"/>
</dbReference>
<evidence type="ECO:0000256" key="1">
    <source>
        <dbReference type="SAM" id="MobiDB-lite"/>
    </source>
</evidence>
<accession>A0A8J9RZE1</accession>
<organism evidence="2">
    <name type="scientific">Phaeodactylum tricornutum</name>
    <name type="common">Diatom</name>
    <dbReference type="NCBI Taxonomy" id="2850"/>
    <lineage>
        <taxon>Eukaryota</taxon>
        <taxon>Sar</taxon>
        <taxon>Stramenopiles</taxon>
        <taxon>Ochrophyta</taxon>
        <taxon>Bacillariophyta</taxon>
        <taxon>Bacillariophyceae</taxon>
        <taxon>Bacillariophycidae</taxon>
        <taxon>Naviculales</taxon>
        <taxon>Phaeodactylaceae</taxon>
        <taxon>Phaeodactylum</taxon>
    </lineage>
</organism>
<feature type="compositionally biased region" description="Basic and acidic residues" evidence="1">
    <location>
        <begin position="84"/>
        <end position="93"/>
    </location>
</feature>
<dbReference type="Proteomes" id="UP000836788">
    <property type="component" value="Chromosome 1"/>
</dbReference>
<proteinExistence type="predicted"/>
<feature type="region of interest" description="Disordered" evidence="1">
    <location>
        <begin position="316"/>
        <end position="350"/>
    </location>
</feature>
<evidence type="ECO:0000313" key="2">
    <source>
        <dbReference type="EMBL" id="CAG9278123.1"/>
    </source>
</evidence>
<name>A0A8J9RZE1_PHATR</name>
<dbReference type="EMBL" id="OU594942">
    <property type="protein sequence ID" value="CAG9278123.1"/>
    <property type="molecule type" value="Genomic_DNA"/>
</dbReference>
<dbReference type="AlphaFoldDB" id="A0A8J9RZE1"/>
<feature type="compositionally biased region" description="Basic residues" evidence="1">
    <location>
        <begin position="335"/>
        <end position="350"/>
    </location>
</feature>
<dbReference type="Gene3D" id="1.20.120.1910">
    <property type="entry name" value="Cysteine-tRNA ligase, C-terminal anti-codon recognition domain"/>
    <property type="match status" value="2"/>
</dbReference>
<dbReference type="GO" id="GO:0004812">
    <property type="term" value="F:aminoacyl-tRNA ligase activity"/>
    <property type="evidence" value="ECO:0007669"/>
    <property type="project" value="InterPro"/>
</dbReference>
<dbReference type="InterPro" id="IPR009080">
    <property type="entry name" value="tRNAsynth_Ia_anticodon-bd"/>
</dbReference>
<reference evidence="2" key="1">
    <citation type="submission" date="2022-02" db="EMBL/GenBank/DDBJ databases">
        <authorList>
            <person name="Giguere J D."/>
        </authorList>
    </citation>
    <scope>NUCLEOTIDE SEQUENCE</scope>
    <source>
        <strain evidence="2">CCAP 1055/1</strain>
    </source>
</reference>